<dbReference type="GO" id="GO:0005634">
    <property type="term" value="C:nucleus"/>
    <property type="evidence" value="ECO:0007669"/>
    <property type="project" value="UniProtKB-SubCell"/>
</dbReference>
<reference evidence="6 7" key="1">
    <citation type="submission" date="2014-04" db="EMBL/GenBank/DDBJ databases">
        <authorList>
            <consortium name="DOE Joint Genome Institute"/>
            <person name="Kuo A."/>
            <person name="Kohler A."/>
            <person name="Nagy L.G."/>
            <person name="Floudas D."/>
            <person name="Copeland A."/>
            <person name="Barry K.W."/>
            <person name="Cichocki N."/>
            <person name="Veneault-Fourrey C."/>
            <person name="LaButti K."/>
            <person name="Lindquist E.A."/>
            <person name="Lipzen A."/>
            <person name="Lundell T."/>
            <person name="Morin E."/>
            <person name="Murat C."/>
            <person name="Sun H."/>
            <person name="Tunlid A."/>
            <person name="Henrissat B."/>
            <person name="Grigoriev I.V."/>
            <person name="Hibbett D.S."/>
            <person name="Martin F."/>
            <person name="Nordberg H.P."/>
            <person name="Cantor M.N."/>
            <person name="Hua S.X."/>
        </authorList>
    </citation>
    <scope>NUCLEOTIDE SEQUENCE [LARGE SCALE GENOMIC DNA]</scope>
    <source>
        <strain evidence="6 7">LaAM-08-1</strain>
    </source>
</reference>
<feature type="compositionally biased region" description="Polar residues" evidence="4">
    <location>
        <begin position="246"/>
        <end position="266"/>
    </location>
</feature>
<feature type="compositionally biased region" description="Low complexity" evidence="4">
    <location>
        <begin position="964"/>
        <end position="985"/>
    </location>
</feature>
<feature type="compositionally biased region" description="Basic and acidic residues" evidence="4">
    <location>
        <begin position="532"/>
        <end position="541"/>
    </location>
</feature>
<dbReference type="Pfam" id="PF18115">
    <property type="entry name" value="Tudor_3"/>
    <property type="match status" value="1"/>
</dbReference>
<dbReference type="InterPro" id="IPR036420">
    <property type="entry name" value="BRCT_dom_sf"/>
</dbReference>
<dbReference type="AlphaFoldDB" id="A0A0C9YJJ9"/>
<dbReference type="STRING" id="1095629.A0A0C9YJJ9"/>
<feature type="region of interest" description="Disordered" evidence="4">
    <location>
        <begin position="962"/>
        <end position="985"/>
    </location>
</feature>
<feature type="compositionally biased region" description="Polar residues" evidence="4">
    <location>
        <begin position="805"/>
        <end position="828"/>
    </location>
</feature>
<evidence type="ECO:0000313" key="6">
    <source>
        <dbReference type="EMBL" id="KIK08283.1"/>
    </source>
</evidence>
<feature type="compositionally biased region" description="Polar residues" evidence="4">
    <location>
        <begin position="431"/>
        <end position="480"/>
    </location>
</feature>
<feature type="compositionally biased region" description="Acidic residues" evidence="4">
    <location>
        <begin position="776"/>
        <end position="786"/>
    </location>
</feature>
<feature type="region of interest" description="Disordered" evidence="4">
    <location>
        <begin position="318"/>
        <end position="383"/>
    </location>
</feature>
<keyword evidence="2" id="KW-0227">DNA damage</keyword>
<dbReference type="OrthoDB" id="129353at2759"/>
<dbReference type="CDD" id="cd17724">
    <property type="entry name" value="BRCT_p53bp1_rpt2"/>
    <property type="match status" value="1"/>
</dbReference>
<evidence type="ECO:0000259" key="5">
    <source>
        <dbReference type="PROSITE" id="PS50172"/>
    </source>
</evidence>
<dbReference type="HOGENOM" id="CLU_007788_0_0_1"/>
<accession>A0A0C9YJJ9</accession>
<feature type="compositionally biased region" description="Polar residues" evidence="4">
    <location>
        <begin position="500"/>
        <end position="516"/>
    </location>
</feature>
<dbReference type="Gene3D" id="3.40.50.10190">
    <property type="entry name" value="BRCT domain"/>
    <property type="match status" value="1"/>
</dbReference>
<dbReference type="InterPro" id="IPR047252">
    <property type="entry name" value="TP53BP1-like"/>
</dbReference>
<keyword evidence="7" id="KW-1185">Reference proteome</keyword>
<dbReference type="SMART" id="SM00292">
    <property type="entry name" value="BRCT"/>
    <property type="match status" value="1"/>
</dbReference>
<dbReference type="EMBL" id="KN838543">
    <property type="protein sequence ID" value="KIK08283.1"/>
    <property type="molecule type" value="Genomic_DNA"/>
</dbReference>
<dbReference type="CDD" id="cd17745">
    <property type="entry name" value="BRCT_p53bp1_rpt1"/>
    <property type="match status" value="1"/>
</dbReference>
<protein>
    <recommendedName>
        <fullName evidence="5">BRCT domain-containing protein</fullName>
    </recommendedName>
</protein>
<dbReference type="PANTHER" id="PTHR15321">
    <property type="entry name" value="TUMOR SUPPRESSOR P53-BINDING PROTEIN 1"/>
    <property type="match status" value="1"/>
</dbReference>
<feature type="compositionally biased region" description="Acidic residues" evidence="4">
    <location>
        <begin position="577"/>
        <end position="590"/>
    </location>
</feature>
<organism evidence="6 7">
    <name type="scientific">Laccaria amethystina LaAM-08-1</name>
    <dbReference type="NCBI Taxonomy" id="1095629"/>
    <lineage>
        <taxon>Eukaryota</taxon>
        <taxon>Fungi</taxon>
        <taxon>Dikarya</taxon>
        <taxon>Basidiomycota</taxon>
        <taxon>Agaricomycotina</taxon>
        <taxon>Agaricomycetes</taxon>
        <taxon>Agaricomycetidae</taxon>
        <taxon>Agaricales</taxon>
        <taxon>Agaricineae</taxon>
        <taxon>Hydnangiaceae</taxon>
        <taxon>Laccaria</taxon>
    </lineage>
</organism>
<feature type="domain" description="BRCT" evidence="5">
    <location>
        <begin position="983"/>
        <end position="1085"/>
    </location>
</feature>
<proteinExistence type="predicted"/>
<feature type="region of interest" description="Disordered" evidence="4">
    <location>
        <begin position="246"/>
        <end position="274"/>
    </location>
</feature>
<dbReference type="Gene3D" id="2.30.30.140">
    <property type="match status" value="1"/>
</dbReference>
<dbReference type="SUPFAM" id="SSF52113">
    <property type="entry name" value="BRCT domain"/>
    <property type="match status" value="1"/>
</dbReference>
<evidence type="ECO:0000256" key="1">
    <source>
        <dbReference type="ARBA" id="ARBA00004123"/>
    </source>
</evidence>
<evidence type="ECO:0000256" key="4">
    <source>
        <dbReference type="SAM" id="MobiDB-lite"/>
    </source>
</evidence>
<dbReference type="GO" id="GO:0045944">
    <property type="term" value="P:positive regulation of transcription by RNA polymerase II"/>
    <property type="evidence" value="ECO:0007669"/>
    <property type="project" value="TreeGrafter"/>
</dbReference>
<dbReference type="Proteomes" id="UP000054477">
    <property type="component" value="Unassembled WGS sequence"/>
</dbReference>
<sequence length="1255" mass="137667">MDAFEEAIDPESSQASLVLQDLITEDDSNWIANETNGQDRKYQRVPDDHLKYLSPSRNLSSLPRYHYHGLADTQTQTQQCDEDEQLQQENLRKKSNKGAAASTATLLSGFARDGSNSISHKNNLPFHNKSKQVNGKQALTSALQSSSRGRTPIATHRQAKAVSIAHSKIRDWSEDSFACEPSQDPEERFVTTSKQFEVPLSELGRTNSSVKRMMNAICGGPESMCSTSVSEDGTRRSAIPEGNILVASTPSQDGDSQSQNGRSQALSDKFEETQSANRYNDFALSRMKAMDVDHDSEGSGYESSEHSSSFVRLLKGEADPAEEVSELQATQPATQPSTQPADVDMDDPGNPWILPAASDSTKAGSNLHNPASTSQVTTSTRRRGLLSMVNPLIHYRYQKYQKQPSVPPPELAEQNVQPSLCHQVGHPFLHQGQQLQPSPIGQQNAAGGGWQETQPSVPSLQQQTQPSVTSPANQETQPSFEDQDTGPSPHHIGPSRSVRDINSSRSPSTLNNVSSHPTKAVDFLDVIPDSEPLRSDSHVADLSRQGGHSGKSASTSKQDLADPKELHNTTALNSLFIDDEGELTEMTDDSEPQKLGNAEEEEENSGNDDDDDDDVPLAAKVASSSKRIMLLKQNKPVPHVNVLPPRSKDAHKASSLGRKQGQARSKPSRDQGQKLVAVPSPIKTIPGRSIGIAEIPSSVAEQPVQKAAPTDRRPRPTVAPKLKDKIKKGVAPPKSVRDLRSTITTHRGRTLIKQQPEKIESDDELLMSNKGKGSEDESASEAEYMEVDQPVAESSSRKRKRAAQPSRSIATRNSSKSAVKSAVTPSTRYTKRLKPPISTNSRPEDATRVFALWRQDGYYYPGYVNDLGDDMRYEVKFDDNTKGDVSLDQMRRCDLRIGDDVLVVNLPHAYKVISLDQSEGIVTLDIDGQEDFNIRDIRLAHKTVLHAWKDRTLSAGNIITAVQSSKGKPSPTPSKTSSISSSTSSKLLSGTGLIVTLRADEKERERVMNIIRTNGGKVIDDVSTIIRMEGRHSNSGNRWSITKSEVKWNGRDLHRLLLVADDANQKPKFLIALALGIPCVSTEWLDKLGGKLIDNWTSFLLPQGYSEALGARASQQIDFDWGNSIHQLKHIMSNAVPCKLFAEKSILCVGPEMIPQPKGKRLPGVDEKPQEAINAMARVILAMGAESVEAVTDIQHASSGVSAFDFVIIREASHYFPELSNATTVHWNWVKDCLIASRYLPLPVWPGESEESQDL</sequence>
<feature type="compositionally biased region" description="Low complexity" evidence="4">
    <location>
        <begin position="328"/>
        <end position="341"/>
    </location>
</feature>
<gene>
    <name evidence="6" type="ORF">K443DRAFT_672773</name>
</gene>
<dbReference type="PROSITE" id="PS50172">
    <property type="entry name" value="BRCT"/>
    <property type="match status" value="1"/>
</dbReference>
<dbReference type="InterPro" id="IPR047249">
    <property type="entry name" value="BRCT_p53bp1-like_rpt1"/>
</dbReference>
<feature type="compositionally biased region" description="Acidic residues" evidence="4">
    <location>
        <begin position="598"/>
        <end position="615"/>
    </location>
</feature>
<dbReference type="InterPro" id="IPR047250">
    <property type="entry name" value="BRCT_p53bp1-like_rpt2"/>
</dbReference>
<name>A0A0C9YJJ9_9AGAR</name>
<dbReference type="GO" id="GO:0000077">
    <property type="term" value="P:DNA damage checkpoint signaling"/>
    <property type="evidence" value="ECO:0007669"/>
    <property type="project" value="TreeGrafter"/>
</dbReference>
<feature type="region of interest" description="Disordered" evidence="4">
    <location>
        <begin position="431"/>
        <end position="516"/>
    </location>
</feature>
<dbReference type="InterPro" id="IPR041297">
    <property type="entry name" value="Crb2_Tudor"/>
</dbReference>
<comment type="subcellular location">
    <subcellularLocation>
        <location evidence="1">Nucleus</location>
    </subcellularLocation>
</comment>
<dbReference type="CDD" id="cd20395">
    <property type="entry name" value="Tudor_SpCrb2-like_rpt1"/>
    <property type="match status" value="1"/>
</dbReference>
<evidence type="ECO:0000256" key="2">
    <source>
        <dbReference type="ARBA" id="ARBA00022763"/>
    </source>
</evidence>
<feature type="compositionally biased region" description="Polar residues" evidence="4">
    <location>
        <begin position="358"/>
        <end position="371"/>
    </location>
</feature>
<evidence type="ECO:0000256" key="3">
    <source>
        <dbReference type="ARBA" id="ARBA00023242"/>
    </source>
</evidence>
<feature type="region of interest" description="Disordered" evidence="4">
    <location>
        <begin position="532"/>
        <end position="842"/>
    </location>
</feature>
<dbReference type="InterPro" id="IPR001357">
    <property type="entry name" value="BRCT_dom"/>
</dbReference>
<dbReference type="GO" id="GO:0042393">
    <property type="term" value="F:histone binding"/>
    <property type="evidence" value="ECO:0007669"/>
    <property type="project" value="TreeGrafter"/>
</dbReference>
<keyword evidence="3" id="KW-0539">Nucleus</keyword>
<evidence type="ECO:0000313" key="7">
    <source>
        <dbReference type="Proteomes" id="UP000054477"/>
    </source>
</evidence>
<dbReference type="PANTHER" id="PTHR15321:SF3">
    <property type="entry name" value="TP53-BINDING PROTEIN 1"/>
    <property type="match status" value="1"/>
</dbReference>
<reference evidence="7" key="2">
    <citation type="submission" date="2015-01" db="EMBL/GenBank/DDBJ databases">
        <title>Evolutionary Origins and Diversification of the Mycorrhizal Mutualists.</title>
        <authorList>
            <consortium name="DOE Joint Genome Institute"/>
            <consortium name="Mycorrhizal Genomics Consortium"/>
            <person name="Kohler A."/>
            <person name="Kuo A."/>
            <person name="Nagy L.G."/>
            <person name="Floudas D."/>
            <person name="Copeland A."/>
            <person name="Barry K.W."/>
            <person name="Cichocki N."/>
            <person name="Veneault-Fourrey C."/>
            <person name="LaButti K."/>
            <person name="Lindquist E.A."/>
            <person name="Lipzen A."/>
            <person name="Lundell T."/>
            <person name="Morin E."/>
            <person name="Murat C."/>
            <person name="Riley R."/>
            <person name="Ohm R."/>
            <person name="Sun H."/>
            <person name="Tunlid A."/>
            <person name="Henrissat B."/>
            <person name="Grigoriev I.V."/>
            <person name="Hibbett D.S."/>
            <person name="Martin F."/>
        </authorList>
    </citation>
    <scope>NUCLEOTIDE SEQUENCE [LARGE SCALE GENOMIC DNA]</scope>
    <source>
        <strain evidence="7">LaAM-08-1</strain>
    </source>
</reference>
<dbReference type="SUPFAM" id="SSF63748">
    <property type="entry name" value="Tudor/PWWP/MBT"/>
    <property type="match status" value="1"/>
</dbReference>